<protein>
    <submittedName>
        <fullName evidence="12">Aquaporin-1</fullName>
    </submittedName>
</protein>
<dbReference type="Gene3D" id="1.20.1080.10">
    <property type="entry name" value="Glycerol uptake facilitator protein"/>
    <property type="match status" value="1"/>
</dbReference>
<proteinExistence type="inferred from homology"/>
<keyword evidence="7 11" id="KW-0472">Membrane</keyword>
<gene>
    <name evidence="12" type="primary">AQY1_1</name>
    <name evidence="12" type="ORF">DBV05_g629</name>
</gene>
<dbReference type="OrthoDB" id="3222at2759"/>
<feature type="region of interest" description="Disordered" evidence="10">
    <location>
        <begin position="155"/>
        <end position="193"/>
    </location>
</feature>
<feature type="compositionally biased region" description="Polar residues" evidence="10">
    <location>
        <begin position="57"/>
        <end position="71"/>
    </location>
</feature>
<dbReference type="PANTHER" id="PTHR19139">
    <property type="entry name" value="AQUAPORIN TRANSPORTER"/>
    <property type="match status" value="1"/>
</dbReference>
<dbReference type="SUPFAM" id="SSF81338">
    <property type="entry name" value="Aquaporin-like"/>
    <property type="match status" value="1"/>
</dbReference>
<sequence>MSQDPQAPLPSYYGEKTPDGRIVKRPSSELPDMAPMKSPPPEQLPSSGAHAIVPEVQSPSEILSHQNSFTGPRNAVQRWGPLSDPRASEHAWRSTPSKRRLRDEFYYPDYNGPERIPYYEYDEELPLRRNGTASARSMREYPGAGTLTYRNAAYSERPHDSSSPPNPRIPRQNSENSYDYPTSPGGGGVRGPPSDVDKVMRLPLIWWMHSNAKNHFVAALGEFVGTFMFLFFAFSGTAVANIGSQNNVQNSTTGESTGFDVATLQYIALVFAFSLMVNVWIFFRISGGLFNPAVTFAMVIVKAMNIPRGLLLVCSQLVASIFASYIVSVLFPTEFNVRTTLSDGTSTARGLFIEAFLTGELVFTIFMLAKEKHKATFIAPVGIGLALFIGELVGVYYTGGSLNPARSFGPCVVNGQWDPEHWIYWLGPALGAIMAVLFYRFIKMLEYEMANPGQDAVHEEEAKQEAESLKNKESKISLAARERANSLAPPKKRYTGD</sequence>
<keyword evidence="4 9" id="KW-0812">Transmembrane</keyword>
<dbReference type="Proteomes" id="UP000325902">
    <property type="component" value="Unassembled WGS sequence"/>
</dbReference>
<dbReference type="GO" id="GO:0005886">
    <property type="term" value="C:plasma membrane"/>
    <property type="evidence" value="ECO:0007669"/>
    <property type="project" value="TreeGrafter"/>
</dbReference>
<evidence type="ECO:0000256" key="11">
    <source>
        <dbReference type="SAM" id="Phobius"/>
    </source>
</evidence>
<evidence type="ECO:0000256" key="4">
    <source>
        <dbReference type="ARBA" id="ARBA00022692"/>
    </source>
</evidence>
<accession>A0A5N5DXF8</accession>
<dbReference type="GO" id="GO:0015250">
    <property type="term" value="F:water channel activity"/>
    <property type="evidence" value="ECO:0007669"/>
    <property type="project" value="TreeGrafter"/>
</dbReference>
<keyword evidence="3 9" id="KW-0813">Transport</keyword>
<evidence type="ECO:0000313" key="12">
    <source>
        <dbReference type="EMBL" id="KAB2580814.1"/>
    </source>
</evidence>
<evidence type="ECO:0000256" key="8">
    <source>
        <dbReference type="ARBA" id="ARBA00034651"/>
    </source>
</evidence>
<dbReference type="Pfam" id="PF00230">
    <property type="entry name" value="MIP"/>
    <property type="match status" value="1"/>
</dbReference>
<evidence type="ECO:0000256" key="3">
    <source>
        <dbReference type="ARBA" id="ARBA00022448"/>
    </source>
</evidence>
<name>A0A5N5DXF8_9PEZI</name>
<evidence type="ECO:0000256" key="6">
    <source>
        <dbReference type="ARBA" id="ARBA00022989"/>
    </source>
</evidence>
<keyword evidence="5" id="KW-0677">Repeat</keyword>
<comment type="similarity">
    <text evidence="2 9">Belongs to the MIP/aquaporin (TC 1.A.8) family.</text>
</comment>
<dbReference type="InterPro" id="IPR000425">
    <property type="entry name" value="MIP"/>
</dbReference>
<feature type="region of interest" description="Disordered" evidence="10">
    <location>
        <begin position="456"/>
        <end position="497"/>
    </location>
</feature>
<evidence type="ECO:0000256" key="7">
    <source>
        <dbReference type="ARBA" id="ARBA00023136"/>
    </source>
</evidence>
<dbReference type="AlphaFoldDB" id="A0A5N5DXF8"/>
<feature type="transmembrane region" description="Helical" evidence="11">
    <location>
        <begin position="310"/>
        <end position="331"/>
    </location>
</feature>
<evidence type="ECO:0000256" key="5">
    <source>
        <dbReference type="ARBA" id="ARBA00022737"/>
    </source>
</evidence>
<feature type="transmembrane region" description="Helical" evidence="11">
    <location>
        <begin position="422"/>
        <end position="442"/>
    </location>
</feature>
<feature type="compositionally biased region" description="Basic and acidic residues" evidence="10">
    <location>
        <begin position="456"/>
        <end position="484"/>
    </location>
</feature>
<feature type="compositionally biased region" description="Polar residues" evidence="10">
    <location>
        <begin position="171"/>
        <end position="180"/>
    </location>
</feature>
<comment type="catalytic activity">
    <reaction evidence="8">
        <text>H2O(in) = H2O(out)</text>
        <dbReference type="Rhea" id="RHEA:29667"/>
        <dbReference type="ChEBI" id="CHEBI:15377"/>
    </reaction>
</comment>
<dbReference type="FunFam" id="1.20.1080.10:FF:000014">
    <property type="entry name" value="Aquaporin 1"/>
    <property type="match status" value="1"/>
</dbReference>
<keyword evidence="6 11" id="KW-1133">Transmembrane helix</keyword>
<comment type="subcellular location">
    <subcellularLocation>
        <location evidence="1">Membrane</location>
        <topology evidence="1">Multi-pass membrane protein</topology>
    </subcellularLocation>
</comment>
<feature type="transmembrane region" description="Helical" evidence="11">
    <location>
        <begin position="351"/>
        <end position="369"/>
    </location>
</feature>
<reference evidence="12 13" key="1">
    <citation type="journal article" date="2019" name="Sci. Rep.">
        <title>A multi-omics analysis of the grapevine pathogen Lasiodiplodia theobromae reveals that temperature affects the expression of virulence- and pathogenicity-related genes.</title>
        <authorList>
            <person name="Felix C."/>
            <person name="Meneses R."/>
            <person name="Goncalves M.F.M."/>
            <person name="Tilleman L."/>
            <person name="Duarte A.S."/>
            <person name="Jorrin-Novo J.V."/>
            <person name="Van de Peer Y."/>
            <person name="Deforce D."/>
            <person name="Van Nieuwerburgh F."/>
            <person name="Esteves A.C."/>
            <person name="Alves A."/>
        </authorList>
    </citation>
    <scope>NUCLEOTIDE SEQUENCE [LARGE SCALE GENOMIC DNA]</scope>
    <source>
        <strain evidence="12 13">LA-SOL3</strain>
    </source>
</reference>
<evidence type="ECO:0000313" key="13">
    <source>
        <dbReference type="Proteomes" id="UP000325902"/>
    </source>
</evidence>
<evidence type="ECO:0000256" key="1">
    <source>
        <dbReference type="ARBA" id="ARBA00004141"/>
    </source>
</evidence>
<organism evidence="12 13">
    <name type="scientific">Lasiodiplodia theobromae</name>
    <dbReference type="NCBI Taxonomy" id="45133"/>
    <lineage>
        <taxon>Eukaryota</taxon>
        <taxon>Fungi</taxon>
        <taxon>Dikarya</taxon>
        <taxon>Ascomycota</taxon>
        <taxon>Pezizomycotina</taxon>
        <taxon>Dothideomycetes</taxon>
        <taxon>Dothideomycetes incertae sedis</taxon>
        <taxon>Botryosphaeriales</taxon>
        <taxon>Botryosphaeriaceae</taxon>
        <taxon>Lasiodiplodia</taxon>
    </lineage>
</organism>
<dbReference type="PRINTS" id="PR00783">
    <property type="entry name" value="MINTRINSICP"/>
</dbReference>
<evidence type="ECO:0000256" key="2">
    <source>
        <dbReference type="ARBA" id="ARBA00006175"/>
    </source>
</evidence>
<feature type="region of interest" description="Disordered" evidence="10">
    <location>
        <begin position="1"/>
        <end position="97"/>
    </location>
</feature>
<feature type="transmembrane region" description="Helical" evidence="11">
    <location>
        <begin position="263"/>
        <end position="283"/>
    </location>
</feature>
<feature type="transmembrane region" description="Helical" evidence="11">
    <location>
        <begin position="376"/>
        <end position="397"/>
    </location>
</feature>
<dbReference type="InterPro" id="IPR034294">
    <property type="entry name" value="Aquaporin_transptr"/>
</dbReference>
<comment type="caution">
    <text evidence="12">The sequence shown here is derived from an EMBL/GenBank/DDBJ whole genome shotgun (WGS) entry which is preliminary data.</text>
</comment>
<evidence type="ECO:0000256" key="10">
    <source>
        <dbReference type="SAM" id="MobiDB-lite"/>
    </source>
</evidence>
<dbReference type="PANTHER" id="PTHR19139:SF283">
    <property type="entry name" value="AQUAPORIN"/>
    <property type="match status" value="1"/>
</dbReference>
<dbReference type="InterPro" id="IPR023271">
    <property type="entry name" value="Aquaporin-like"/>
</dbReference>
<keyword evidence="13" id="KW-1185">Reference proteome</keyword>
<evidence type="ECO:0000256" key="9">
    <source>
        <dbReference type="RuleBase" id="RU000477"/>
    </source>
</evidence>
<feature type="transmembrane region" description="Helical" evidence="11">
    <location>
        <begin position="216"/>
        <end position="243"/>
    </location>
</feature>
<dbReference type="EMBL" id="VCHE01000002">
    <property type="protein sequence ID" value="KAB2580814.1"/>
    <property type="molecule type" value="Genomic_DNA"/>
</dbReference>